<dbReference type="InterPro" id="IPR038717">
    <property type="entry name" value="Tc1-like_DDE_dom"/>
</dbReference>
<name>A0A0M7B1E6_9HYPH</name>
<organism evidence="2 3">
    <name type="scientific">Roseibium album</name>
    <dbReference type="NCBI Taxonomy" id="311410"/>
    <lineage>
        <taxon>Bacteria</taxon>
        <taxon>Pseudomonadati</taxon>
        <taxon>Pseudomonadota</taxon>
        <taxon>Alphaproteobacteria</taxon>
        <taxon>Hyphomicrobiales</taxon>
        <taxon>Stappiaceae</taxon>
        <taxon>Roseibium</taxon>
    </lineage>
</organism>
<accession>A0A0M7B1E6</accession>
<proteinExistence type="predicted"/>
<protein>
    <recommendedName>
        <fullName evidence="1">Tc1-like transposase DDE domain-containing protein</fullName>
    </recommendedName>
</protein>
<dbReference type="EMBL" id="CXWC01000018">
    <property type="protein sequence ID" value="CTQ79310.1"/>
    <property type="molecule type" value="Genomic_DNA"/>
</dbReference>
<evidence type="ECO:0000313" key="2">
    <source>
        <dbReference type="EMBL" id="CTQ79310.1"/>
    </source>
</evidence>
<gene>
    <name evidence="2" type="ORF">LA5096_06125</name>
</gene>
<dbReference type="OrthoDB" id="565387at2"/>
<keyword evidence="3" id="KW-1185">Reference proteome</keyword>
<feature type="domain" description="Tc1-like transposase DDE" evidence="1">
    <location>
        <begin position="2"/>
        <end position="77"/>
    </location>
</feature>
<dbReference type="Pfam" id="PF13358">
    <property type="entry name" value="DDE_3"/>
    <property type="match status" value="1"/>
</dbReference>
<dbReference type="InterPro" id="IPR036397">
    <property type="entry name" value="RNaseH_sf"/>
</dbReference>
<evidence type="ECO:0000313" key="3">
    <source>
        <dbReference type="Proteomes" id="UP000049983"/>
    </source>
</evidence>
<dbReference type="Proteomes" id="UP000049983">
    <property type="component" value="Unassembled WGS sequence"/>
</dbReference>
<sequence>MNGTAFLAYFVQILAPTLKLGDIVEMDNLPADKPVAMRLAMEVTGARLFFLPPCSPDLNPIEMAFSKIKALVKKAADSTVEDL</sequence>
<dbReference type="GO" id="GO:0003676">
    <property type="term" value="F:nucleic acid binding"/>
    <property type="evidence" value="ECO:0007669"/>
    <property type="project" value="InterPro"/>
</dbReference>
<evidence type="ECO:0000259" key="1">
    <source>
        <dbReference type="Pfam" id="PF13358"/>
    </source>
</evidence>
<dbReference type="AlphaFoldDB" id="A0A0M7B1E6"/>
<reference evidence="3" key="1">
    <citation type="submission" date="2015-07" db="EMBL/GenBank/DDBJ databases">
        <authorList>
            <person name="Rodrigo-Torres Lidia"/>
            <person name="Arahal R.David."/>
        </authorList>
    </citation>
    <scope>NUCLEOTIDE SEQUENCE [LARGE SCALE GENOMIC DNA]</scope>
    <source>
        <strain evidence="3">CECT 5096</strain>
    </source>
</reference>
<dbReference type="Gene3D" id="3.30.420.10">
    <property type="entry name" value="Ribonuclease H-like superfamily/Ribonuclease H"/>
    <property type="match status" value="1"/>
</dbReference>